<protein>
    <submittedName>
        <fullName evidence="2">Uncharacterized protein</fullName>
    </submittedName>
</protein>
<dbReference type="AlphaFoldDB" id="A0A9E4T6Y2"/>
<dbReference type="EMBL" id="JAEPCM010000639">
    <property type="protein sequence ID" value="MCG7948184.1"/>
    <property type="molecule type" value="Genomic_DNA"/>
</dbReference>
<evidence type="ECO:0000313" key="2">
    <source>
        <dbReference type="EMBL" id="MCG7948184.1"/>
    </source>
</evidence>
<feature type="transmembrane region" description="Helical" evidence="1">
    <location>
        <begin position="65"/>
        <end position="83"/>
    </location>
</feature>
<reference evidence="2" key="1">
    <citation type="journal article" date="2021" name="Proc. Natl. Acad. Sci. U.S.A.">
        <title>Global biogeography of chemosynthetic symbionts reveals both localized and globally distributed symbiont groups. .</title>
        <authorList>
            <person name="Osvatic J.T."/>
            <person name="Wilkins L.G.E."/>
            <person name="Leibrecht L."/>
            <person name="Leray M."/>
            <person name="Zauner S."/>
            <person name="Polzin J."/>
            <person name="Camacho Y."/>
            <person name="Gros O."/>
            <person name="van Gils J.A."/>
            <person name="Eisen J.A."/>
            <person name="Petersen J.M."/>
            <person name="Yuen B."/>
        </authorList>
    </citation>
    <scope>NUCLEOTIDE SEQUENCE</scope>
    <source>
        <strain evidence="2">MAGclacostrist064TRANS</strain>
    </source>
</reference>
<keyword evidence="1" id="KW-0472">Membrane</keyword>
<proteinExistence type="predicted"/>
<sequence>MMMQSRDRKEGSLGRKLHKLLHRQLPLGKTLGSERSSSFTGLVLFAAFCVLLIVSTYYLGLFEGVLFAVVFSVIAVLVMMDSVNRTKKRSGFRIKGFHDDE</sequence>
<keyword evidence="1" id="KW-0812">Transmembrane</keyword>
<evidence type="ECO:0000313" key="3">
    <source>
        <dbReference type="Proteomes" id="UP000886667"/>
    </source>
</evidence>
<dbReference type="Proteomes" id="UP000886667">
    <property type="component" value="Unassembled WGS sequence"/>
</dbReference>
<accession>A0A9E4T6Y2</accession>
<feature type="transmembrane region" description="Helical" evidence="1">
    <location>
        <begin position="39"/>
        <end position="59"/>
    </location>
</feature>
<gene>
    <name evidence="2" type="ORF">JAZ07_17720</name>
</gene>
<name>A0A9E4T6Y2_9GAMM</name>
<evidence type="ECO:0000256" key="1">
    <source>
        <dbReference type="SAM" id="Phobius"/>
    </source>
</evidence>
<organism evidence="2 3">
    <name type="scientific">Candidatus Thiodiazotropha taylori</name>
    <dbReference type="NCBI Taxonomy" id="2792791"/>
    <lineage>
        <taxon>Bacteria</taxon>
        <taxon>Pseudomonadati</taxon>
        <taxon>Pseudomonadota</taxon>
        <taxon>Gammaproteobacteria</taxon>
        <taxon>Chromatiales</taxon>
        <taxon>Sedimenticolaceae</taxon>
        <taxon>Candidatus Thiodiazotropha</taxon>
    </lineage>
</organism>
<comment type="caution">
    <text evidence="2">The sequence shown here is derived from an EMBL/GenBank/DDBJ whole genome shotgun (WGS) entry which is preliminary data.</text>
</comment>
<keyword evidence="1" id="KW-1133">Transmembrane helix</keyword>